<evidence type="ECO:0000313" key="2">
    <source>
        <dbReference type="Proteomes" id="UP000278807"/>
    </source>
</evidence>
<dbReference type="GO" id="GO:1990756">
    <property type="term" value="F:ubiquitin-like ligase-substrate adaptor activity"/>
    <property type="evidence" value="ECO:0007669"/>
    <property type="project" value="TreeGrafter"/>
</dbReference>
<dbReference type="InterPro" id="IPR042476">
    <property type="entry name" value="APPBP2"/>
</dbReference>
<dbReference type="GO" id="GO:0031462">
    <property type="term" value="C:Cul2-RING ubiquitin ligase complex"/>
    <property type="evidence" value="ECO:0007669"/>
    <property type="project" value="TreeGrafter"/>
</dbReference>
<evidence type="ECO:0000313" key="1">
    <source>
        <dbReference type="EMBL" id="VDO15933.1"/>
    </source>
</evidence>
<sequence>MVHTEYIKHERAAESLESVRVFLADLRVFECLFDLARDQQQFIYSWMQNLWISDNDETPPWQLHGISNRLVANVQEVLRSSLADATKFFSAIKVSLKVSKFLLDASEFVYCFRVSQATFNSIQSFSPKHPKLECTSIRYQYEALCLMLQSMNAYSMYMEPEHRQIFYVTAPEFLHRMSRLALILQAIASFETDPQTRDSRLLIAKDLHLLSLDICEKTFGVWNVLTAKHIRNLGRIFQTLKRSTLAKPLYLKAISIKERFLGPNDYEVGISIALLANLYNYHMREYKKAEALYLRSVQI</sequence>
<accession>A0A0R3U014</accession>
<reference evidence="3" key="1">
    <citation type="submission" date="2017-02" db="UniProtKB">
        <authorList>
            <consortium name="WormBaseParasite"/>
        </authorList>
    </citation>
    <scope>IDENTIFICATION</scope>
</reference>
<dbReference type="Proteomes" id="UP000278807">
    <property type="component" value="Unassembled WGS sequence"/>
</dbReference>
<dbReference type="OrthoDB" id="7103806at2759"/>
<organism evidence="3">
    <name type="scientific">Rodentolepis nana</name>
    <name type="common">Dwarf tapeworm</name>
    <name type="synonym">Hymenolepis nana</name>
    <dbReference type="NCBI Taxonomy" id="102285"/>
    <lineage>
        <taxon>Eukaryota</taxon>
        <taxon>Metazoa</taxon>
        <taxon>Spiralia</taxon>
        <taxon>Lophotrochozoa</taxon>
        <taxon>Platyhelminthes</taxon>
        <taxon>Cestoda</taxon>
        <taxon>Eucestoda</taxon>
        <taxon>Cyclophyllidea</taxon>
        <taxon>Hymenolepididae</taxon>
        <taxon>Rodentolepis</taxon>
    </lineage>
</organism>
<dbReference type="AlphaFoldDB" id="A0A0R3U014"/>
<evidence type="ECO:0000313" key="3">
    <source>
        <dbReference type="WBParaSite" id="HNAJ_0001346301-mRNA-1"/>
    </source>
</evidence>
<dbReference type="Pfam" id="PF13424">
    <property type="entry name" value="TPR_12"/>
    <property type="match status" value="1"/>
</dbReference>
<reference evidence="1 2" key="2">
    <citation type="submission" date="2018-11" db="EMBL/GenBank/DDBJ databases">
        <authorList>
            <consortium name="Pathogen Informatics"/>
        </authorList>
    </citation>
    <scope>NUCLEOTIDE SEQUENCE [LARGE SCALE GENOMIC DNA]</scope>
</reference>
<dbReference type="Gene3D" id="1.25.40.10">
    <property type="entry name" value="Tetratricopeptide repeat domain"/>
    <property type="match status" value="1"/>
</dbReference>
<keyword evidence="2" id="KW-1185">Reference proteome</keyword>
<dbReference type="PANTHER" id="PTHR46575">
    <property type="entry name" value="AMYLOID PROTEIN-BINDING PROTEIN 2"/>
    <property type="match status" value="1"/>
</dbReference>
<proteinExistence type="predicted"/>
<dbReference type="GO" id="GO:0043161">
    <property type="term" value="P:proteasome-mediated ubiquitin-dependent protein catabolic process"/>
    <property type="evidence" value="ECO:0007669"/>
    <property type="project" value="TreeGrafter"/>
</dbReference>
<dbReference type="PANTHER" id="PTHR46575:SF1">
    <property type="entry name" value="AMYLOID PROTEIN-BINDING PROTEIN 2"/>
    <property type="match status" value="1"/>
</dbReference>
<dbReference type="EMBL" id="UZAE01015434">
    <property type="protein sequence ID" value="VDO15933.1"/>
    <property type="molecule type" value="Genomic_DNA"/>
</dbReference>
<protein>
    <submittedName>
        <fullName evidence="3">TPR_REGION domain-containing protein</fullName>
    </submittedName>
</protein>
<dbReference type="InterPro" id="IPR011990">
    <property type="entry name" value="TPR-like_helical_dom_sf"/>
</dbReference>
<dbReference type="WBParaSite" id="HNAJ_0001346301-mRNA-1">
    <property type="protein sequence ID" value="HNAJ_0001346301-mRNA-1"/>
    <property type="gene ID" value="HNAJ_0001346301"/>
</dbReference>
<dbReference type="STRING" id="102285.A0A0R3U014"/>
<dbReference type="GO" id="GO:0006886">
    <property type="term" value="P:intracellular protein transport"/>
    <property type="evidence" value="ECO:0007669"/>
    <property type="project" value="InterPro"/>
</dbReference>
<name>A0A0R3U014_RODNA</name>
<gene>
    <name evidence="1" type="ORF">HNAJ_LOCUS13437</name>
</gene>